<keyword evidence="1" id="KW-0812">Transmembrane</keyword>
<keyword evidence="1" id="KW-0472">Membrane</keyword>
<dbReference type="EMBL" id="PXZM01000056">
    <property type="protein sequence ID" value="PSJ86597.1"/>
    <property type="molecule type" value="Genomic_DNA"/>
</dbReference>
<reference evidence="2 3" key="1">
    <citation type="submission" date="2018-03" db="EMBL/GenBank/DDBJ databases">
        <title>Brevisbacillus phylogenomics.</title>
        <authorList>
            <person name="Dunlap C."/>
        </authorList>
    </citation>
    <scope>NUCLEOTIDE SEQUENCE [LARGE SCALE GENOMIC DNA]</scope>
    <source>
        <strain evidence="2 3">NRRL NRS-1210</strain>
    </source>
</reference>
<keyword evidence="1" id="KW-1133">Transmembrane helix</keyword>
<gene>
    <name evidence="2" type="ORF">C7R93_28225</name>
</gene>
<proteinExistence type="predicted"/>
<feature type="transmembrane region" description="Helical" evidence="1">
    <location>
        <begin position="12"/>
        <end position="30"/>
    </location>
</feature>
<name>A0A2P7UI23_9BACL</name>
<evidence type="ECO:0000313" key="2">
    <source>
        <dbReference type="EMBL" id="PSJ86597.1"/>
    </source>
</evidence>
<feature type="transmembrane region" description="Helical" evidence="1">
    <location>
        <begin position="50"/>
        <end position="71"/>
    </location>
</feature>
<keyword evidence="3" id="KW-1185">Reference proteome</keyword>
<protein>
    <submittedName>
        <fullName evidence="2">Uncharacterized protein</fullName>
    </submittedName>
</protein>
<evidence type="ECO:0000313" key="3">
    <source>
        <dbReference type="Proteomes" id="UP000240419"/>
    </source>
</evidence>
<feature type="transmembrane region" description="Helical" evidence="1">
    <location>
        <begin position="83"/>
        <end position="107"/>
    </location>
</feature>
<dbReference type="OrthoDB" id="1034758at2"/>
<evidence type="ECO:0000256" key="1">
    <source>
        <dbReference type="SAM" id="Phobius"/>
    </source>
</evidence>
<dbReference type="AlphaFoldDB" id="A0A2P7UI23"/>
<dbReference type="Pfam" id="PF20064">
    <property type="entry name" value="DUF6463"/>
    <property type="match status" value="1"/>
</dbReference>
<dbReference type="RefSeq" id="WP_106841904.1">
    <property type="nucleotide sequence ID" value="NZ_JBCNIW010000045.1"/>
</dbReference>
<dbReference type="InterPro" id="IPR045590">
    <property type="entry name" value="DUF6463"/>
</dbReference>
<sequence length="116" mass="12840">MVSGIKRQMGFTLILTGLLHTVVGLIFYAKPLQQIVANGFWNAVGPEEDAAFWFIMWGFLLILLGYLADWLMKKKEMEPPAAFGWTILAICVVGAIAMPVSGFWLGLPQAGILLRK</sequence>
<comment type="caution">
    <text evidence="2">The sequence shown here is derived from an EMBL/GenBank/DDBJ whole genome shotgun (WGS) entry which is preliminary data.</text>
</comment>
<dbReference type="Proteomes" id="UP000240419">
    <property type="component" value="Unassembled WGS sequence"/>
</dbReference>
<accession>A0A2P7UI23</accession>
<organism evidence="2 3">
    <name type="scientific">Brevibacillus fortis</name>
    <dbReference type="NCBI Taxonomy" id="2126352"/>
    <lineage>
        <taxon>Bacteria</taxon>
        <taxon>Bacillati</taxon>
        <taxon>Bacillota</taxon>
        <taxon>Bacilli</taxon>
        <taxon>Bacillales</taxon>
        <taxon>Paenibacillaceae</taxon>
        <taxon>Brevibacillus</taxon>
    </lineage>
</organism>